<keyword evidence="3" id="KW-0815">Transposition</keyword>
<evidence type="ECO:0000256" key="4">
    <source>
        <dbReference type="ARBA" id="ARBA00023125"/>
    </source>
</evidence>
<protein>
    <submittedName>
        <fullName evidence="7">Integrase core domain protein</fullName>
    </submittedName>
</protein>
<dbReference type="PROSITE" id="PS01043">
    <property type="entry name" value="TRANSPOSASE_IS30"/>
    <property type="match status" value="1"/>
</dbReference>
<dbReference type="GO" id="GO:0006313">
    <property type="term" value="P:DNA transposition"/>
    <property type="evidence" value="ECO:0007669"/>
    <property type="project" value="InterPro"/>
</dbReference>
<evidence type="ECO:0000256" key="2">
    <source>
        <dbReference type="ARBA" id="ARBA00006363"/>
    </source>
</evidence>
<dbReference type="GO" id="GO:0005829">
    <property type="term" value="C:cytosol"/>
    <property type="evidence" value="ECO:0007669"/>
    <property type="project" value="TreeGrafter"/>
</dbReference>
<dbReference type="RefSeq" id="WP_138293405.1">
    <property type="nucleotide sequence ID" value="NZ_BAABZC010000002.1"/>
</dbReference>
<dbReference type="GO" id="GO:0003677">
    <property type="term" value="F:DNA binding"/>
    <property type="evidence" value="ECO:0007669"/>
    <property type="project" value="UniProtKB-KW"/>
</dbReference>
<dbReference type="InterPro" id="IPR036397">
    <property type="entry name" value="RNaseH_sf"/>
</dbReference>
<dbReference type="InterPro" id="IPR051917">
    <property type="entry name" value="Transposase-Integrase"/>
</dbReference>
<sequence>MKQLSEGQRYKIEAYLQAGMKKDEIARLVGIHRSTLYRELRRNKWKPTDKYKADYAQYRYELRKSQRERYTKFTIWIEERARVMLEELHYSPEQIVGRCRLLGYPMVSHERLYQWIWKNKRNAGTLYRSLRRQGRKHGKRKNCHKDRGWVKNRTSITERPAIVDRKSRLGDLEIDTMIGKGQKGAILTINDRKSGYLWTCLLPSREAKYVTAATINLLQPYRGYLHTITSDNGSEFAGHQEIAKALNIKFYFARPYHSWERGANENTNGLIRQFIPKGVSMEDVSGYYLEDITKYINWRPRKRLGFLSPEEAVEFPSIDKFLKYKEKGKSEIKGRSRI</sequence>
<dbReference type="Pfam" id="PF13936">
    <property type="entry name" value="HTH_38"/>
    <property type="match status" value="1"/>
</dbReference>
<gene>
    <name evidence="7" type="ORF">BILFYP9_00121</name>
</gene>
<dbReference type="GO" id="GO:0015074">
    <property type="term" value="P:DNA integration"/>
    <property type="evidence" value="ECO:0007669"/>
    <property type="project" value="InterPro"/>
</dbReference>
<evidence type="ECO:0000256" key="5">
    <source>
        <dbReference type="ARBA" id="ARBA00023172"/>
    </source>
</evidence>
<dbReference type="Gene3D" id="1.10.10.60">
    <property type="entry name" value="Homeodomain-like"/>
    <property type="match status" value="1"/>
</dbReference>
<evidence type="ECO:0000256" key="1">
    <source>
        <dbReference type="ARBA" id="ARBA00002190"/>
    </source>
</evidence>
<comment type="similarity">
    <text evidence="2">Belongs to the transposase IS30 family.</text>
</comment>
<dbReference type="Pfam" id="PF00665">
    <property type="entry name" value="rve"/>
    <property type="match status" value="1"/>
</dbReference>
<proteinExistence type="inferred from homology"/>
<feature type="domain" description="Integrase catalytic" evidence="6">
    <location>
        <begin position="156"/>
        <end position="317"/>
    </location>
</feature>
<dbReference type="InterPro" id="IPR001598">
    <property type="entry name" value="Transposase_IS30_CS"/>
</dbReference>
<evidence type="ECO:0000256" key="3">
    <source>
        <dbReference type="ARBA" id="ARBA00022578"/>
    </source>
</evidence>
<reference evidence="7" key="1">
    <citation type="submission" date="2019-11" db="EMBL/GenBank/DDBJ databases">
        <authorList>
            <person name="Feng L."/>
        </authorList>
    </citation>
    <scope>NUCLEOTIDE SEQUENCE</scope>
    <source>
        <strain evidence="7">BintestinalisLFYP9</strain>
    </source>
</reference>
<dbReference type="NCBIfam" id="NF033563">
    <property type="entry name" value="transpos_IS30"/>
    <property type="match status" value="1"/>
</dbReference>
<evidence type="ECO:0000259" key="6">
    <source>
        <dbReference type="PROSITE" id="PS50994"/>
    </source>
</evidence>
<comment type="function">
    <text evidence="1">Required for the transposition of the insertion element.</text>
</comment>
<name>A0A6N2WDK8_9BACE</name>
<keyword evidence="4" id="KW-0238">DNA-binding</keyword>
<dbReference type="SUPFAM" id="SSF46689">
    <property type="entry name" value="Homeodomain-like"/>
    <property type="match status" value="1"/>
</dbReference>
<dbReference type="PANTHER" id="PTHR10948:SF23">
    <property type="entry name" value="TRANSPOSASE INSI FOR INSERTION SEQUENCE ELEMENT IS30A-RELATED"/>
    <property type="match status" value="1"/>
</dbReference>
<dbReference type="InterPro" id="IPR012337">
    <property type="entry name" value="RNaseH-like_sf"/>
</dbReference>
<dbReference type="InterPro" id="IPR001584">
    <property type="entry name" value="Integrase_cat-core"/>
</dbReference>
<keyword evidence="5" id="KW-0233">DNA recombination</keyword>
<organism evidence="7">
    <name type="scientific">Bacteroides intestinalis</name>
    <dbReference type="NCBI Taxonomy" id="329854"/>
    <lineage>
        <taxon>Bacteria</taxon>
        <taxon>Pseudomonadati</taxon>
        <taxon>Bacteroidota</taxon>
        <taxon>Bacteroidia</taxon>
        <taxon>Bacteroidales</taxon>
        <taxon>Bacteroidaceae</taxon>
        <taxon>Bacteroides</taxon>
    </lineage>
</organism>
<dbReference type="PROSITE" id="PS50994">
    <property type="entry name" value="INTEGRASE"/>
    <property type="match status" value="1"/>
</dbReference>
<dbReference type="InterPro" id="IPR025246">
    <property type="entry name" value="IS30-like_HTH"/>
</dbReference>
<dbReference type="InterPro" id="IPR009057">
    <property type="entry name" value="Homeodomain-like_sf"/>
</dbReference>
<dbReference type="GO" id="GO:0004803">
    <property type="term" value="F:transposase activity"/>
    <property type="evidence" value="ECO:0007669"/>
    <property type="project" value="InterPro"/>
</dbReference>
<dbReference type="Gene3D" id="3.30.420.10">
    <property type="entry name" value="Ribonuclease H-like superfamily/Ribonuclease H"/>
    <property type="match status" value="1"/>
</dbReference>
<evidence type="ECO:0000313" key="7">
    <source>
        <dbReference type="EMBL" id="VYT37306.1"/>
    </source>
</evidence>
<dbReference type="AlphaFoldDB" id="A0A6N2WDK8"/>
<accession>A0A6N2WDK8</accession>
<dbReference type="InterPro" id="IPR053392">
    <property type="entry name" value="Transposase_IS30-like"/>
</dbReference>
<dbReference type="PANTHER" id="PTHR10948">
    <property type="entry name" value="TRANSPOSASE"/>
    <property type="match status" value="1"/>
</dbReference>
<dbReference type="EMBL" id="CACRSU010000034">
    <property type="protein sequence ID" value="VYT37306.1"/>
    <property type="molecule type" value="Genomic_DNA"/>
</dbReference>
<dbReference type="SUPFAM" id="SSF53098">
    <property type="entry name" value="Ribonuclease H-like"/>
    <property type="match status" value="1"/>
</dbReference>